<dbReference type="EMBL" id="DXGD01000121">
    <property type="protein sequence ID" value="HIW99144.1"/>
    <property type="molecule type" value="Genomic_DNA"/>
</dbReference>
<dbReference type="AlphaFoldDB" id="A0A9D1URG1"/>
<dbReference type="GO" id="GO:0043720">
    <property type="term" value="F:3-keto-5-aminohexanoate cleavage activity"/>
    <property type="evidence" value="ECO:0007669"/>
    <property type="project" value="InterPro"/>
</dbReference>
<evidence type="ECO:0000313" key="5">
    <source>
        <dbReference type="EMBL" id="HIW99144.1"/>
    </source>
</evidence>
<keyword evidence="2" id="KW-0808">Transferase</keyword>
<dbReference type="PANTHER" id="PTHR37418">
    <property type="entry name" value="3-KETO-5-AMINOHEXANOATE CLEAVAGE ENZYME-RELATED"/>
    <property type="match status" value="1"/>
</dbReference>
<reference evidence="5" key="1">
    <citation type="journal article" date="2021" name="PeerJ">
        <title>Extensive microbial diversity within the chicken gut microbiome revealed by metagenomics and culture.</title>
        <authorList>
            <person name="Gilroy R."/>
            <person name="Ravi A."/>
            <person name="Getino M."/>
            <person name="Pursley I."/>
            <person name="Horton D.L."/>
            <person name="Alikhan N.F."/>
            <person name="Baker D."/>
            <person name="Gharbi K."/>
            <person name="Hall N."/>
            <person name="Watson M."/>
            <person name="Adriaenssens E.M."/>
            <person name="Foster-Nyarko E."/>
            <person name="Jarju S."/>
            <person name="Secka A."/>
            <person name="Antonio M."/>
            <person name="Oren A."/>
            <person name="Chaudhuri R.R."/>
            <person name="La Ragione R."/>
            <person name="Hildebrand F."/>
            <person name="Pallen M.J."/>
        </authorList>
    </citation>
    <scope>NUCLEOTIDE SEQUENCE</scope>
    <source>
        <strain evidence="5">ChiHejej3B27-3195</strain>
    </source>
</reference>
<evidence type="ECO:0000256" key="3">
    <source>
        <dbReference type="ARBA" id="ARBA00022723"/>
    </source>
</evidence>
<evidence type="ECO:0000256" key="2">
    <source>
        <dbReference type="ARBA" id="ARBA00022679"/>
    </source>
</evidence>
<proteinExistence type="predicted"/>
<reference evidence="5" key="2">
    <citation type="submission" date="2021-04" db="EMBL/GenBank/DDBJ databases">
        <authorList>
            <person name="Gilroy R."/>
        </authorList>
    </citation>
    <scope>NUCLEOTIDE SEQUENCE</scope>
    <source>
        <strain evidence="5">ChiHejej3B27-3195</strain>
    </source>
</reference>
<protein>
    <submittedName>
        <fullName evidence="5">3-keto-5-aminohexanoate cleavage protein</fullName>
    </submittedName>
</protein>
<keyword evidence="4" id="KW-0862">Zinc</keyword>
<name>A0A9D1URG1_9MICC</name>
<comment type="cofactor">
    <cofactor evidence="1">
        <name>Zn(2+)</name>
        <dbReference type="ChEBI" id="CHEBI:29105"/>
    </cofactor>
</comment>
<accession>A0A9D1URG1</accession>
<dbReference type="PANTHER" id="PTHR37418:SF2">
    <property type="entry name" value="3-KETO-5-AMINOHEXANOATE CLEAVAGE ENZYME"/>
    <property type="match status" value="1"/>
</dbReference>
<gene>
    <name evidence="5" type="ORF">H9871_03275</name>
</gene>
<keyword evidence="3" id="KW-0479">Metal-binding</keyword>
<sequence>MNRNVIVTCALTGAGDTAAKNENVPVAPEEIAADAIAAAKAGASVVHIHVRDPRTTQGSRETAYYAEVLRLIRAQDDVDPVINMTAGMGGDLFIDPENPTQAVEGTDLVPQGERLAHVRELRPEICTLDCGSLNFGEGSQLYISTPDMLRAGAEEIRSLGVKPELEIFDTGHLWFANQMFAEGLLDTPPMYQLCMGIPYGAPADVRLLSAMADMVPEEAEWTSFSIGRNQFPWVANSVLHGGHVRVGLEDNLYLSKGVKATNAGLTSRAVDVVEKLGASVASPDEAREILGLPVGGARENAARKDVTR</sequence>
<dbReference type="InterPro" id="IPR008567">
    <property type="entry name" value="BKACE"/>
</dbReference>
<comment type="caution">
    <text evidence="5">The sequence shown here is derived from an EMBL/GenBank/DDBJ whole genome shotgun (WGS) entry which is preliminary data.</text>
</comment>
<dbReference type="InterPro" id="IPR013785">
    <property type="entry name" value="Aldolase_TIM"/>
</dbReference>
<evidence type="ECO:0000256" key="1">
    <source>
        <dbReference type="ARBA" id="ARBA00001947"/>
    </source>
</evidence>
<dbReference type="GO" id="GO:0046872">
    <property type="term" value="F:metal ion binding"/>
    <property type="evidence" value="ECO:0007669"/>
    <property type="project" value="UniProtKB-KW"/>
</dbReference>
<organism evidence="5 6">
    <name type="scientific">Candidatus Nesterenkonia stercoripullorum</name>
    <dbReference type="NCBI Taxonomy" id="2838701"/>
    <lineage>
        <taxon>Bacteria</taxon>
        <taxon>Bacillati</taxon>
        <taxon>Actinomycetota</taxon>
        <taxon>Actinomycetes</taxon>
        <taxon>Micrococcales</taxon>
        <taxon>Micrococcaceae</taxon>
        <taxon>Nesterenkonia</taxon>
    </lineage>
</organism>
<dbReference type="Gene3D" id="3.20.20.70">
    <property type="entry name" value="Aldolase class I"/>
    <property type="match status" value="1"/>
</dbReference>
<dbReference type="Pfam" id="PF05853">
    <property type="entry name" value="BKACE"/>
    <property type="match status" value="1"/>
</dbReference>
<evidence type="ECO:0000313" key="6">
    <source>
        <dbReference type="Proteomes" id="UP000824151"/>
    </source>
</evidence>
<dbReference type="Proteomes" id="UP000824151">
    <property type="component" value="Unassembled WGS sequence"/>
</dbReference>
<evidence type="ECO:0000256" key="4">
    <source>
        <dbReference type="ARBA" id="ARBA00022833"/>
    </source>
</evidence>